<dbReference type="NCBIfam" id="TIGR04092">
    <property type="entry name" value="LTA_DltD"/>
    <property type="match status" value="1"/>
</dbReference>
<dbReference type="PANTHER" id="PTHR40039:SF1">
    <property type="entry name" value="PROTEIN DLTD"/>
    <property type="match status" value="1"/>
</dbReference>
<dbReference type="InterPro" id="IPR023896">
    <property type="entry name" value="LTA_DltD"/>
</dbReference>
<dbReference type="Proteomes" id="UP000255213">
    <property type="component" value="Unassembled WGS sequence"/>
</dbReference>
<evidence type="ECO:0000313" key="5">
    <source>
        <dbReference type="Proteomes" id="UP000255213"/>
    </source>
</evidence>
<sequence length="440" mass="50833">MLRRLWLILGPVFCAAVLVLLLLVFYPTKLRHNIEAEKRSAVTLTATSFKGRLQKVQALTDPDYRFVPFFGSSEWLRFDSMHPSVLAEKYDRSYRPYLLGQRGAASLNQYFGMQQMLPELENNTVVYVVSPQWFTKTGYDASAFQQYFNSDQLTSFLTQQAGDLPAHHAAERLLQLYPNVTMADIVKKVADGTDLSASENQLLELMARVNKRQDIFFSSLIPSYNHHYDRRVLPELEQLPAEFSYEALEEVAIQEAKEHTKTNDLGIDDRFYKKRLKSKIKQLEGSQKNLSYLKSPEYNDLQLVLHQFAQSKTNVLFVIPPVNAKWMAYTGLREGMYQQTVEKIKYQLQSQGFTNIADFSKDGGKPYFMQDTIHMGWLGWLEFDKVVDPFVANPQPAPTYQLNPAFFSKEWANYDGNLRYEDVKQLLDKIGKRSRLSCNQ</sequence>
<dbReference type="PIRSF" id="PIRSF021438">
    <property type="entry name" value="DltD"/>
    <property type="match status" value="1"/>
</dbReference>
<feature type="transmembrane region" description="Helical" evidence="1">
    <location>
        <begin position="6"/>
        <end position="26"/>
    </location>
</feature>
<protein>
    <submittedName>
        <fullName evidence="3">D-alanine transfer protein</fullName>
    </submittedName>
    <submittedName>
        <fullName evidence="2">D-alanyl-lipoteichoic acid biosynthesis protein DltD</fullName>
    </submittedName>
</protein>
<dbReference type="OrthoDB" id="1700484at2"/>
<organism evidence="2 4">
    <name type="scientific">Streptococcus acidominimus</name>
    <dbReference type="NCBI Taxonomy" id="1326"/>
    <lineage>
        <taxon>Bacteria</taxon>
        <taxon>Bacillati</taxon>
        <taxon>Bacillota</taxon>
        <taxon>Bacilli</taxon>
        <taxon>Lactobacillales</taxon>
        <taxon>Streptococcaceae</taxon>
        <taxon>Streptococcus</taxon>
    </lineage>
</organism>
<reference evidence="2" key="2">
    <citation type="submission" date="2016-12" db="EMBL/GenBank/DDBJ databases">
        <authorList>
            <person name="Song W.-J."/>
            <person name="Kurnit D.M."/>
        </authorList>
    </citation>
    <scope>NUCLEOTIDE SEQUENCE [LARGE SCALE GENOMIC DNA]</scope>
    <source>
        <strain evidence="2">ATCC 51725</strain>
    </source>
</reference>
<dbReference type="AlphaFoldDB" id="A0A1Q8EF99"/>
<dbReference type="RefSeq" id="WP_075098503.1">
    <property type="nucleotide sequence ID" value="NZ_MSJL01000005.1"/>
</dbReference>
<dbReference type="EMBL" id="UHEN01000001">
    <property type="protein sequence ID" value="SUN05438.1"/>
    <property type="molecule type" value="Genomic_DNA"/>
</dbReference>
<evidence type="ECO:0000313" key="2">
    <source>
        <dbReference type="EMBL" id="OLF50465.1"/>
    </source>
</evidence>
<proteinExistence type="predicted"/>
<keyword evidence="4" id="KW-1185">Reference proteome</keyword>
<gene>
    <name evidence="3" type="primary">dltD</name>
    <name evidence="2" type="ORF">BU200_01660</name>
    <name evidence="3" type="ORF">NCTC12957_00204</name>
</gene>
<dbReference type="Proteomes" id="UP000186437">
    <property type="component" value="Unassembled WGS sequence"/>
</dbReference>
<evidence type="ECO:0000313" key="4">
    <source>
        <dbReference type="Proteomes" id="UP000186437"/>
    </source>
</evidence>
<evidence type="ECO:0000313" key="3">
    <source>
        <dbReference type="EMBL" id="SUN05438.1"/>
    </source>
</evidence>
<reference evidence="3 5" key="3">
    <citation type="submission" date="2018-06" db="EMBL/GenBank/DDBJ databases">
        <authorList>
            <consortium name="Pathogen Informatics"/>
            <person name="Doyle S."/>
        </authorList>
    </citation>
    <scope>NUCLEOTIDE SEQUENCE [LARGE SCALE GENOMIC DNA]</scope>
    <source>
        <strain evidence="3 5">NCTC12957</strain>
    </source>
</reference>
<keyword evidence="1" id="KW-0472">Membrane</keyword>
<name>A0A1Q8EF99_STRAI</name>
<dbReference type="EMBL" id="MSJL01000005">
    <property type="protein sequence ID" value="OLF50465.1"/>
    <property type="molecule type" value="Genomic_DNA"/>
</dbReference>
<evidence type="ECO:0000256" key="1">
    <source>
        <dbReference type="SAM" id="Phobius"/>
    </source>
</evidence>
<dbReference type="Pfam" id="PF04914">
    <property type="entry name" value="DltD"/>
    <property type="match status" value="1"/>
</dbReference>
<dbReference type="PANTHER" id="PTHR40039">
    <property type="entry name" value="PROTEIN DLTD"/>
    <property type="match status" value="1"/>
</dbReference>
<keyword evidence="1" id="KW-0812">Transmembrane</keyword>
<accession>A0A1Q8EF99</accession>
<keyword evidence="1" id="KW-1133">Transmembrane helix</keyword>
<reference evidence="4" key="1">
    <citation type="submission" date="2016-12" db="EMBL/GenBank/DDBJ databases">
        <authorList>
            <person name="Gulvik C.A."/>
        </authorList>
    </citation>
    <scope>NUCLEOTIDE SEQUENCE [LARGE SCALE GENOMIC DNA]</scope>
    <source>
        <strain evidence="4">ATCC 51725</strain>
    </source>
</reference>
<dbReference type="InterPro" id="IPR006998">
    <property type="entry name" value="DltD"/>
</dbReference>